<sequence>MREDGAVGTTGEETAYDVADLRRRADELAVLNDLARRLAALHDTRDVLDEVARQARRLLVVDVAYIMLLRTDVLRIEVVDGAMGSAMRGIELRSGQGLGGQVLSTGRPLWSEAYLVDDRFPRTPGTESAAQSEQLGGILGVPLVVGEEILGVLLAADRRPRAFVDHDVELLAGLAAHAALALRTADLFDRERTAAAELRTAIATLREVSESRQRASDLRDVLDDVVIRGGGLPAVVAALERSAGILVEVRDHEGRTLAGERSPEGGPVVPVNLPSGHAGDLVASPTTTPGEESDRLLRIGATTVAVLLASERSVTEAELRTRGEFVHALLSSEADEASLLRRARAIGIELGSVATVAVVDPEPVGTTAATAFAARLAAEVRGWSAAHAGQVVVLLPAGVEDVRDVVARLSGADGTTPTTGLAAGTGGPSGVRTAHEEARQTAALLLALDRPGVCATSEDLGLYRSLFSRAGRGEIAAFVRTTVGPLLDHDRERQRDLTVTLETYLEQARHHARTCEVLHIHANTLYQRLDRVTALLGPGWKDPGRALELQVALRLHRLMDTPST</sequence>
<comment type="similarity">
    <text evidence="1">Belongs to the CdaR family.</text>
</comment>
<evidence type="ECO:0000256" key="1">
    <source>
        <dbReference type="ARBA" id="ARBA00006754"/>
    </source>
</evidence>
<name>A0A4Q2RVM4_9ACTN</name>
<dbReference type="InterPro" id="IPR041522">
    <property type="entry name" value="CdaR_GGDEF"/>
</dbReference>
<dbReference type="PANTHER" id="PTHR33744:SF1">
    <property type="entry name" value="DNA-BINDING TRANSCRIPTIONAL ACTIVATOR ADER"/>
    <property type="match status" value="1"/>
</dbReference>
<feature type="domain" description="GAF" evidence="3">
    <location>
        <begin position="43"/>
        <end position="192"/>
    </location>
</feature>
<protein>
    <submittedName>
        <fullName evidence="4">GAF domain-containing protein</fullName>
    </submittedName>
</protein>
<evidence type="ECO:0000313" key="4">
    <source>
        <dbReference type="EMBL" id="RYB93127.1"/>
    </source>
</evidence>
<evidence type="ECO:0000259" key="3">
    <source>
        <dbReference type="SMART" id="SM00065"/>
    </source>
</evidence>
<comment type="caution">
    <text evidence="4">The sequence shown here is derived from an EMBL/GenBank/DDBJ whole genome shotgun (WGS) entry which is preliminary data.</text>
</comment>
<organism evidence="4 5">
    <name type="scientific">Nocardioides oleivorans</name>
    <dbReference type="NCBI Taxonomy" id="273676"/>
    <lineage>
        <taxon>Bacteria</taxon>
        <taxon>Bacillati</taxon>
        <taxon>Actinomycetota</taxon>
        <taxon>Actinomycetes</taxon>
        <taxon>Propionibacteriales</taxon>
        <taxon>Nocardioidaceae</taxon>
        <taxon>Nocardioides</taxon>
    </lineage>
</organism>
<proteinExistence type="inferred from homology"/>
<dbReference type="Pfam" id="PF17853">
    <property type="entry name" value="GGDEF_2"/>
    <property type="match status" value="1"/>
</dbReference>
<dbReference type="SUPFAM" id="SSF55781">
    <property type="entry name" value="GAF domain-like"/>
    <property type="match status" value="1"/>
</dbReference>
<dbReference type="InterPro" id="IPR042070">
    <property type="entry name" value="PucR_C-HTH_sf"/>
</dbReference>
<dbReference type="InterPro" id="IPR025736">
    <property type="entry name" value="PucR_C-HTH_dom"/>
</dbReference>
<dbReference type="Proteomes" id="UP000294071">
    <property type="component" value="Unassembled WGS sequence"/>
</dbReference>
<reference evidence="4 5" key="1">
    <citation type="submission" date="2019-01" db="EMBL/GenBank/DDBJ databases">
        <title>Novel species of Nocardioides.</title>
        <authorList>
            <person name="Liu Q."/>
            <person name="Xin Y.-H."/>
        </authorList>
    </citation>
    <scope>NUCLEOTIDE SEQUENCE [LARGE SCALE GENOMIC DNA]</scope>
    <source>
        <strain evidence="4 5">CGMCC 4.6882</strain>
    </source>
</reference>
<evidence type="ECO:0000256" key="2">
    <source>
        <dbReference type="SAM" id="MobiDB-lite"/>
    </source>
</evidence>
<dbReference type="Pfam" id="PF01590">
    <property type="entry name" value="GAF"/>
    <property type="match status" value="1"/>
</dbReference>
<dbReference type="AlphaFoldDB" id="A0A4Q2RVM4"/>
<dbReference type="InterPro" id="IPR051448">
    <property type="entry name" value="CdaR-like_regulators"/>
</dbReference>
<dbReference type="SMART" id="SM00065">
    <property type="entry name" value="GAF"/>
    <property type="match status" value="1"/>
</dbReference>
<accession>A0A4Q2RVM4</accession>
<dbReference type="EMBL" id="SDWT01000001">
    <property type="protein sequence ID" value="RYB93127.1"/>
    <property type="molecule type" value="Genomic_DNA"/>
</dbReference>
<keyword evidence="5" id="KW-1185">Reference proteome</keyword>
<gene>
    <name evidence="4" type="ORF">EUA93_01410</name>
</gene>
<dbReference type="OrthoDB" id="8026818at2"/>
<dbReference type="InterPro" id="IPR029016">
    <property type="entry name" value="GAF-like_dom_sf"/>
</dbReference>
<dbReference type="Gene3D" id="1.10.10.2840">
    <property type="entry name" value="PucR C-terminal helix-turn-helix domain"/>
    <property type="match status" value="1"/>
</dbReference>
<dbReference type="Pfam" id="PF13556">
    <property type="entry name" value="HTH_30"/>
    <property type="match status" value="1"/>
</dbReference>
<dbReference type="Gene3D" id="3.30.450.40">
    <property type="match status" value="1"/>
</dbReference>
<evidence type="ECO:0000313" key="5">
    <source>
        <dbReference type="Proteomes" id="UP000294071"/>
    </source>
</evidence>
<feature type="region of interest" description="Disordered" evidence="2">
    <location>
        <begin position="256"/>
        <end position="292"/>
    </location>
</feature>
<dbReference type="PANTHER" id="PTHR33744">
    <property type="entry name" value="CARBOHYDRATE DIACID REGULATOR"/>
    <property type="match status" value="1"/>
</dbReference>
<dbReference type="InterPro" id="IPR003018">
    <property type="entry name" value="GAF"/>
</dbReference>